<comment type="caution">
    <text evidence="2">The sequence shown here is derived from an EMBL/GenBank/DDBJ whole genome shotgun (WGS) entry which is preliminary data.</text>
</comment>
<evidence type="ECO:0000313" key="2">
    <source>
        <dbReference type="EMBL" id="PKB92552.1"/>
    </source>
</evidence>
<reference evidence="2 3" key="2">
    <citation type="submission" date="2017-09" db="EMBL/GenBank/DDBJ databases">
        <title>Extensive intraspecific genome diversity in a model arbuscular mycorrhizal fungus.</title>
        <authorList>
            <person name="Chen E.C."/>
            <person name="Morin E."/>
            <person name="Beaudet D."/>
            <person name="Noel J."/>
            <person name="Ndikumana S."/>
            <person name="Charron P."/>
            <person name="St-Onge C."/>
            <person name="Giorgi J."/>
            <person name="Grigoriev I.V."/>
            <person name="Roux C."/>
            <person name="Martin F.M."/>
            <person name="Corradi N."/>
        </authorList>
    </citation>
    <scope>NUCLEOTIDE SEQUENCE [LARGE SCALE GENOMIC DNA]</scope>
    <source>
        <strain evidence="2 3">A5</strain>
    </source>
</reference>
<feature type="region of interest" description="Disordered" evidence="1">
    <location>
        <begin position="1"/>
        <end position="23"/>
    </location>
</feature>
<evidence type="ECO:0000313" key="3">
    <source>
        <dbReference type="Proteomes" id="UP000232722"/>
    </source>
</evidence>
<dbReference type="AlphaFoldDB" id="A0A2N0ND88"/>
<dbReference type="Proteomes" id="UP000232722">
    <property type="component" value="Unassembled WGS sequence"/>
</dbReference>
<evidence type="ECO:0000256" key="1">
    <source>
        <dbReference type="SAM" id="MobiDB-lite"/>
    </source>
</evidence>
<organism evidence="2 3">
    <name type="scientific">Rhizophagus irregularis</name>
    <dbReference type="NCBI Taxonomy" id="588596"/>
    <lineage>
        <taxon>Eukaryota</taxon>
        <taxon>Fungi</taxon>
        <taxon>Fungi incertae sedis</taxon>
        <taxon>Mucoromycota</taxon>
        <taxon>Glomeromycotina</taxon>
        <taxon>Glomeromycetes</taxon>
        <taxon>Glomerales</taxon>
        <taxon>Glomeraceae</taxon>
        <taxon>Rhizophagus</taxon>
    </lineage>
</organism>
<gene>
    <name evidence="2" type="ORF">RhiirA5_444274</name>
</gene>
<proteinExistence type="predicted"/>
<protein>
    <submittedName>
        <fullName evidence="2">Uncharacterized protein</fullName>
    </submittedName>
</protein>
<sequence>MATDLKVSPILGKQKSKGGRPLNSIWEDINKGESVGSATIVRKYMSKILERQDKVTKKRKLPSGQ</sequence>
<name>A0A2N0ND88_9GLOM</name>
<dbReference type="EMBL" id="LLXJ01010685">
    <property type="protein sequence ID" value="PKB92552.1"/>
    <property type="molecule type" value="Genomic_DNA"/>
</dbReference>
<reference evidence="2 3" key="1">
    <citation type="submission" date="2016-04" db="EMBL/GenBank/DDBJ databases">
        <title>Genome analyses suggest a sexual origin of heterokaryosis in a supposedly ancient asexual fungus.</title>
        <authorList>
            <person name="Ropars J."/>
            <person name="Sedzielewska K."/>
            <person name="Noel J."/>
            <person name="Charron P."/>
            <person name="Farinelli L."/>
            <person name="Marton T."/>
            <person name="Kruger M."/>
            <person name="Pelin A."/>
            <person name="Brachmann A."/>
            <person name="Corradi N."/>
        </authorList>
    </citation>
    <scope>NUCLEOTIDE SEQUENCE [LARGE SCALE GENOMIC DNA]</scope>
    <source>
        <strain evidence="2 3">A5</strain>
    </source>
</reference>
<accession>A0A2N0ND88</accession>